<evidence type="ECO:0000256" key="19">
    <source>
        <dbReference type="ARBA" id="ARBA00029351"/>
    </source>
</evidence>
<comment type="cofactor">
    <cofactor evidence="20">
        <name>[2Fe-2S] cluster</name>
        <dbReference type="ChEBI" id="CHEBI:190135"/>
    </cofactor>
    <text evidence="20">Binds 1 [2Fe-2S] cluster per subunit.</text>
</comment>
<keyword evidence="24" id="KW-1185">Reference proteome</keyword>
<evidence type="ECO:0000256" key="6">
    <source>
        <dbReference type="ARBA" id="ARBA00019816"/>
    </source>
</evidence>
<evidence type="ECO:0000256" key="5">
    <source>
        <dbReference type="ARBA" id="ARBA00012951"/>
    </source>
</evidence>
<keyword evidence="8" id="KW-1003">Cell membrane</keyword>
<organism evidence="23 24">
    <name type="scientific">Hoeflea algicola</name>
    <dbReference type="NCBI Taxonomy" id="2983763"/>
    <lineage>
        <taxon>Bacteria</taxon>
        <taxon>Pseudomonadati</taxon>
        <taxon>Pseudomonadota</taxon>
        <taxon>Alphaproteobacteria</taxon>
        <taxon>Hyphomicrobiales</taxon>
        <taxon>Rhizobiaceae</taxon>
        <taxon>Hoeflea</taxon>
    </lineage>
</organism>
<evidence type="ECO:0000256" key="4">
    <source>
        <dbReference type="ARBA" id="ARBA00011649"/>
    </source>
</evidence>
<dbReference type="InterPro" id="IPR006311">
    <property type="entry name" value="TAT_signal"/>
</dbReference>
<feature type="transmembrane region" description="Helical" evidence="20">
    <location>
        <begin position="16"/>
        <end position="37"/>
    </location>
</feature>
<dbReference type="CDD" id="cd03470">
    <property type="entry name" value="Rieske_cytochrome_bc1"/>
    <property type="match status" value="1"/>
</dbReference>
<dbReference type="InterPro" id="IPR019470">
    <property type="entry name" value="Ubiq_cytC_Rdtase_Fe-S_su_TAT"/>
</dbReference>
<dbReference type="NCBIfam" id="TIGR01416">
    <property type="entry name" value="Rieske_proteo"/>
    <property type="match status" value="1"/>
</dbReference>
<evidence type="ECO:0000256" key="21">
    <source>
        <dbReference type="RuleBase" id="RU004497"/>
    </source>
</evidence>
<evidence type="ECO:0000256" key="17">
    <source>
        <dbReference type="ARBA" id="ARBA00023136"/>
    </source>
</evidence>
<feature type="domain" description="Rieske" evidence="22">
    <location>
        <begin position="104"/>
        <end position="177"/>
    </location>
</feature>
<proteinExistence type="inferred from homology"/>
<evidence type="ECO:0000256" key="15">
    <source>
        <dbReference type="ARBA" id="ARBA00023004"/>
    </source>
</evidence>
<dbReference type="SUPFAM" id="SSF50022">
    <property type="entry name" value="ISP domain"/>
    <property type="match status" value="1"/>
</dbReference>
<comment type="similarity">
    <text evidence="3">Belongs to the Rieske iron-sulfur protein family.</text>
</comment>
<comment type="caution">
    <text evidence="23">The sequence shown here is derived from an EMBL/GenBank/DDBJ whole genome shotgun (WGS) entry which is preliminary data.</text>
</comment>
<evidence type="ECO:0000313" key="24">
    <source>
        <dbReference type="Proteomes" id="UP001073227"/>
    </source>
</evidence>
<dbReference type="InterPro" id="IPR006317">
    <property type="entry name" value="Ubiquinol_cyt_c_Rdtase_Fe-S-su"/>
</dbReference>
<protein>
    <recommendedName>
        <fullName evidence="6 20">Ubiquinol-cytochrome c reductase iron-sulfur subunit</fullName>
        <ecNumber evidence="5 20">7.1.1.8</ecNumber>
    </recommendedName>
</protein>
<keyword evidence="18" id="KW-1015">Disulfide bond</keyword>
<evidence type="ECO:0000256" key="3">
    <source>
        <dbReference type="ARBA" id="ARBA00010651"/>
    </source>
</evidence>
<evidence type="ECO:0000256" key="2">
    <source>
        <dbReference type="ARBA" id="ARBA00004162"/>
    </source>
</evidence>
<evidence type="ECO:0000256" key="16">
    <source>
        <dbReference type="ARBA" id="ARBA00023014"/>
    </source>
</evidence>
<evidence type="ECO:0000256" key="11">
    <source>
        <dbReference type="ARBA" id="ARBA00022723"/>
    </source>
</evidence>
<dbReference type="EMBL" id="JAOVZR010000003">
    <property type="protein sequence ID" value="MCY0150836.1"/>
    <property type="molecule type" value="Genomic_DNA"/>
</dbReference>
<evidence type="ECO:0000256" key="8">
    <source>
        <dbReference type="ARBA" id="ARBA00022475"/>
    </source>
</evidence>
<dbReference type="InterPro" id="IPR017941">
    <property type="entry name" value="Rieske_2Fe-2S"/>
</dbReference>
<dbReference type="InterPro" id="IPR036922">
    <property type="entry name" value="Rieske_2Fe-2S_sf"/>
</dbReference>
<evidence type="ECO:0000256" key="18">
    <source>
        <dbReference type="ARBA" id="ARBA00023157"/>
    </source>
</evidence>
<dbReference type="Proteomes" id="UP001073227">
    <property type="component" value="Unassembled WGS sequence"/>
</dbReference>
<evidence type="ECO:0000256" key="10">
    <source>
        <dbReference type="ARBA" id="ARBA00022714"/>
    </source>
</evidence>
<dbReference type="Gene3D" id="2.102.10.10">
    <property type="entry name" value="Rieske [2Fe-2S] iron-sulphur domain"/>
    <property type="match status" value="1"/>
</dbReference>
<sequence length="179" mass="19288">MSTIWDDKAKSSRRDFLYVATGTAGVVGVVAAMWPFIDSLNPSADVLGQASIEVSLGSIEVGQRVTVKWRGQPIFIDRRTPSQIASAVADDSAELRDPQTDSERVQDAEWLIVVGICTHLGCVPLGQRKGDPQGQWGGWFCPCHGSHYDTSGRIRKGPAPKNLVVPPYRLASSGTVIIG</sequence>
<comment type="miscellaneous">
    <text evidence="20">The Rieske protein is a high potential 2Fe-2S protein.</text>
</comment>
<keyword evidence="16" id="KW-0411">Iron-sulfur</keyword>
<keyword evidence="10" id="KW-0001">2Fe-2S</keyword>
<keyword evidence="15" id="KW-0408">Iron</keyword>
<evidence type="ECO:0000259" key="22">
    <source>
        <dbReference type="PROSITE" id="PS51296"/>
    </source>
</evidence>
<keyword evidence="14 20" id="KW-1133">Transmembrane helix</keyword>
<reference evidence="23" key="1">
    <citation type="submission" date="2022-10" db="EMBL/GenBank/DDBJ databases">
        <title>Hoeflea sp. G2-23, isolated from marine algae.</title>
        <authorList>
            <person name="Kristyanto S."/>
            <person name="Kim J.M."/>
            <person name="Jeon C.O."/>
        </authorList>
    </citation>
    <scope>NUCLEOTIDE SEQUENCE</scope>
    <source>
        <strain evidence="23">G2-23</strain>
    </source>
</reference>
<dbReference type="PROSITE" id="PS51296">
    <property type="entry name" value="RIESKE"/>
    <property type="match status" value="1"/>
</dbReference>
<dbReference type="EC" id="7.1.1.8" evidence="5 20"/>
<comment type="function">
    <text evidence="1">Component of the ubiquinol-cytochrome c reductase complex (complex III or cytochrome b-c1 complex), which is a respiratory chain that generates an electrochemical potential coupled to ATP synthesis.</text>
</comment>
<gene>
    <name evidence="23" type="primary">petA</name>
    <name evidence="23" type="ORF">OEG84_24845</name>
</gene>
<keyword evidence="13 20" id="KW-0249">Electron transport</keyword>
<comment type="subcellular location">
    <subcellularLocation>
        <location evidence="2">Cell membrane</location>
        <topology evidence="2">Single-pass membrane protein</topology>
    </subcellularLocation>
</comment>
<dbReference type="InterPro" id="IPR019546">
    <property type="entry name" value="TAT_signal_bac_arc"/>
</dbReference>
<dbReference type="InterPro" id="IPR005805">
    <property type="entry name" value="Rieske_Fe-S_prot_C"/>
</dbReference>
<evidence type="ECO:0000313" key="23">
    <source>
        <dbReference type="EMBL" id="MCY0150836.1"/>
    </source>
</evidence>
<dbReference type="Pfam" id="PF10399">
    <property type="entry name" value="UCR_Fe-S_N"/>
    <property type="match status" value="1"/>
</dbReference>
<dbReference type="Gene3D" id="1.20.5.510">
    <property type="entry name" value="Single helix bin"/>
    <property type="match status" value="1"/>
</dbReference>
<evidence type="ECO:0000256" key="14">
    <source>
        <dbReference type="ARBA" id="ARBA00022989"/>
    </source>
</evidence>
<keyword evidence="9 20" id="KW-0812">Transmembrane</keyword>
<comment type="catalytic activity">
    <reaction evidence="19 20">
        <text>a quinol + 2 Fe(III)-[cytochrome c](out) = a quinone + 2 Fe(II)-[cytochrome c](out) + 2 H(+)(out)</text>
        <dbReference type="Rhea" id="RHEA:11484"/>
        <dbReference type="Rhea" id="RHEA-COMP:10350"/>
        <dbReference type="Rhea" id="RHEA-COMP:14399"/>
        <dbReference type="ChEBI" id="CHEBI:15378"/>
        <dbReference type="ChEBI" id="CHEBI:24646"/>
        <dbReference type="ChEBI" id="CHEBI:29033"/>
        <dbReference type="ChEBI" id="CHEBI:29034"/>
        <dbReference type="ChEBI" id="CHEBI:132124"/>
        <dbReference type="EC" id="7.1.1.8"/>
    </reaction>
</comment>
<evidence type="ECO:0000256" key="7">
    <source>
        <dbReference type="ARBA" id="ARBA00022448"/>
    </source>
</evidence>
<evidence type="ECO:0000256" key="12">
    <source>
        <dbReference type="ARBA" id="ARBA00022967"/>
    </source>
</evidence>
<evidence type="ECO:0000256" key="1">
    <source>
        <dbReference type="ARBA" id="ARBA00002444"/>
    </source>
</evidence>
<evidence type="ECO:0000256" key="9">
    <source>
        <dbReference type="ARBA" id="ARBA00022692"/>
    </source>
</evidence>
<keyword evidence="7 20" id="KW-0813">Transport</keyword>
<keyword evidence="11" id="KW-0479">Metal-binding</keyword>
<name>A0ABT3ZGA0_9HYPH</name>
<dbReference type="InterPro" id="IPR014349">
    <property type="entry name" value="Rieske_Fe-S_prot"/>
</dbReference>
<evidence type="ECO:0000256" key="13">
    <source>
        <dbReference type="ARBA" id="ARBA00022982"/>
    </source>
</evidence>
<evidence type="ECO:0000256" key="20">
    <source>
        <dbReference type="RuleBase" id="RU004494"/>
    </source>
</evidence>
<dbReference type="Pfam" id="PF00355">
    <property type="entry name" value="Rieske"/>
    <property type="match status" value="1"/>
</dbReference>
<accession>A0ABT3ZGA0</accession>
<dbReference type="PROSITE" id="PS51318">
    <property type="entry name" value="TAT"/>
    <property type="match status" value="1"/>
</dbReference>
<keyword evidence="12" id="KW-1278">Translocase</keyword>
<dbReference type="RefSeq" id="WP_152007367.1">
    <property type="nucleotide sequence ID" value="NZ_JAOVZR010000003.1"/>
</dbReference>
<dbReference type="PRINTS" id="PR00162">
    <property type="entry name" value="RIESKE"/>
</dbReference>
<keyword evidence="17 20" id="KW-0472">Membrane</keyword>
<comment type="subunit">
    <text evidence="4 21">The main subunits of complex b-c1 are: cytochrome b, cytochrome c1 and the Rieske protein.</text>
</comment>
<dbReference type="NCBIfam" id="TIGR01409">
    <property type="entry name" value="TAT_signal_seq"/>
    <property type="match status" value="1"/>
</dbReference>
<dbReference type="PANTHER" id="PTHR10134">
    <property type="entry name" value="CYTOCHROME B-C1 COMPLEX SUBUNIT RIESKE, MITOCHONDRIAL"/>
    <property type="match status" value="1"/>
</dbReference>